<dbReference type="Proteomes" id="UP000647587">
    <property type="component" value="Unassembled WGS sequence"/>
</dbReference>
<sequence>MLSGSKTFTGLKAGSVLSVEGGAVNNFTAPSAQNVTLDADKTVTLTYQPLVGSALSQSMITGQVTGTDLEMSNAYVGSAKSTFFGKIPLTRNSMNYDLSALVPGTEDLVGNRFGQNCTGTNSDASARTLYNSRLAVYGVQDDLLGTVVEKIVGGQDATRTNPIIVRLYSDRAFTFTGTCTYPAQNGTSITEAINISVSKGWNALVSSTTGTALDLRNVSTDNRVQLVFESATPSVTVLLNPKTVQLTTDSPVTVDAEVVQVGGYTGTIHLSTNIPGLTVEPAVLTLPALPKLSAQSTSNEPHQERVHQLGLKPQLVATKLTFQYSGTDNRTSSFQLIVKDAAGKQVGAGNGSLVVARPSFTLSTSGYNLQLPRNSSLKVPVTLSATQNFTGDVTVSATDLPAGVTVTPITLKLNGSAYGEVTLTSDSSVAPGTYPITLTANGGGKSSSAKVNLVVPKPSVNVSVGTYSAYVSREGEASISVNVSSVNGFDGTTTLTLADLPTGVTATPVTAQVSPTTSTTVKIPVTAAAAAVLGTYTVKVSTPDLSSTSHNASFQLSVMPKRVLVGSSASSLTPSGTGVWLVTGSAYNSTTYKTDTTVSRYVSGKQSASVTLADMSSPRLLPKADGSVLAMGYYSGTSAFTVSTTGTATATTHPFSSNDTIAGVPDTKGRIWFIQRASTGVGGMTTGLAHWDPATGTVVQVDSATNYGYSQSGQFVVSPDGTTLLFVPSYSGSTNKVVKINAAAGTISTIDLISSYSFAIDKAGTIWMTDYNQLKRLNADGSITTFTNLSLDGGPQLIGFDRSASHILWGRSYSGVVKIDTTALSATKIMLTGNISGAVAMDNGGISVMTSEYTGQSSYYLSTLE</sequence>
<dbReference type="SUPFAM" id="SSF63829">
    <property type="entry name" value="Calcium-dependent phosphotriesterase"/>
    <property type="match status" value="1"/>
</dbReference>
<comment type="caution">
    <text evidence="1">The sequence shown here is derived from an EMBL/GenBank/DDBJ whole genome shotgun (WGS) entry which is preliminary data.</text>
</comment>
<accession>A0ABQ2ETB6</accession>
<dbReference type="InterPro" id="IPR015943">
    <property type="entry name" value="WD40/YVTN_repeat-like_dom_sf"/>
</dbReference>
<evidence type="ECO:0000313" key="2">
    <source>
        <dbReference type="Proteomes" id="UP000647587"/>
    </source>
</evidence>
<proteinExistence type="predicted"/>
<reference evidence="2" key="1">
    <citation type="journal article" date="2019" name="Int. J. Syst. Evol. Microbiol.">
        <title>The Global Catalogue of Microorganisms (GCM) 10K type strain sequencing project: providing services to taxonomists for standard genome sequencing and annotation.</title>
        <authorList>
            <consortium name="The Broad Institute Genomics Platform"/>
            <consortium name="The Broad Institute Genome Sequencing Center for Infectious Disease"/>
            <person name="Wu L."/>
            <person name="Ma J."/>
        </authorList>
    </citation>
    <scope>NUCLEOTIDE SEQUENCE [LARGE SCALE GENOMIC DNA]</scope>
    <source>
        <strain evidence="2">JCM 30331</strain>
    </source>
</reference>
<name>A0ABQ2ETB6_9DEIO</name>
<dbReference type="Gene3D" id="2.60.40.10">
    <property type="entry name" value="Immunoglobulins"/>
    <property type="match status" value="1"/>
</dbReference>
<dbReference type="EMBL" id="BMPP01000004">
    <property type="protein sequence ID" value="GGK20931.1"/>
    <property type="molecule type" value="Genomic_DNA"/>
</dbReference>
<dbReference type="Gene3D" id="2.130.10.10">
    <property type="entry name" value="YVTN repeat-like/Quinoprotein amine dehydrogenase"/>
    <property type="match status" value="1"/>
</dbReference>
<evidence type="ECO:0000313" key="1">
    <source>
        <dbReference type="EMBL" id="GGK20931.1"/>
    </source>
</evidence>
<keyword evidence="2" id="KW-1185">Reference proteome</keyword>
<dbReference type="InterPro" id="IPR013783">
    <property type="entry name" value="Ig-like_fold"/>
</dbReference>
<gene>
    <name evidence="1" type="ORF">GCM10008955_12970</name>
</gene>
<organism evidence="1 2">
    <name type="scientific">Deinococcus malanensis</name>
    <dbReference type="NCBI Taxonomy" id="1706855"/>
    <lineage>
        <taxon>Bacteria</taxon>
        <taxon>Thermotogati</taxon>
        <taxon>Deinococcota</taxon>
        <taxon>Deinococci</taxon>
        <taxon>Deinococcales</taxon>
        <taxon>Deinococcaceae</taxon>
        <taxon>Deinococcus</taxon>
    </lineage>
</organism>
<protein>
    <submittedName>
        <fullName evidence="1">Uncharacterized protein</fullName>
    </submittedName>
</protein>